<dbReference type="EMBL" id="CP126665">
    <property type="protein sequence ID" value="WKA11251.1"/>
    <property type="molecule type" value="Genomic_DNA"/>
</dbReference>
<reference evidence="6 7" key="1">
    <citation type="journal article" date="2023" name="Hortic Res">
        <title>The complete reference genome for grapevine (Vitis vinifera L.) genetics and breeding.</title>
        <authorList>
            <person name="Shi X."/>
            <person name="Cao S."/>
            <person name="Wang X."/>
            <person name="Huang S."/>
            <person name="Wang Y."/>
            <person name="Liu Z."/>
            <person name="Liu W."/>
            <person name="Leng X."/>
            <person name="Peng Y."/>
            <person name="Wang N."/>
            <person name="Wang Y."/>
            <person name="Ma Z."/>
            <person name="Xu X."/>
            <person name="Zhang F."/>
            <person name="Xue H."/>
            <person name="Zhong H."/>
            <person name="Wang Y."/>
            <person name="Zhang K."/>
            <person name="Velt A."/>
            <person name="Avia K."/>
            <person name="Holtgrawe D."/>
            <person name="Grimplet J."/>
            <person name="Matus J.T."/>
            <person name="Ware D."/>
            <person name="Wu X."/>
            <person name="Wang H."/>
            <person name="Liu C."/>
            <person name="Fang Y."/>
            <person name="Rustenholz C."/>
            <person name="Cheng Z."/>
            <person name="Xiao H."/>
            <person name="Zhou Y."/>
        </authorList>
    </citation>
    <scope>NUCLEOTIDE SEQUENCE [LARGE SCALE GENOMIC DNA]</scope>
    <source>
        <strain evidence="7">cv. Pinot noir / PN40024</strain>
        <tissue evidence="6">Leaf</tissue>
    </source>
</reference>
<dbReference type="InterPro" id="IPR000157">
    <property type="entry name" value="TIR_dom"/>
</dbReference>
<dbReference type="PROSITE" id="PS50104">
    <property type="entry name" value="TIR"/>
    <property type="match status" value="1"/>
</dbReference>
<keyword evidence="3" id="KW-0520">NAD</keyword>
<protein>
    <recommendedName>
        <fullName evidence="1">ADP-ribosyl cyclase/cyclic ADP-ribose hydrolase</fullName>
        <ecNumber evidence="1">3.2.2.6</ecNumber>
    </recommendedName>
</protein>
<feature type="domain" description="TIR" evidence="5">
    <location>
        <begin position="20"/>
        <end position="148"/>
    </location>
</feature>
<evidence type="ECO:0000256" key="4">
    <source>
        <dbReference type="ARBA" id="ARBA00047304"/>
    </source>
</evidence>
<dbReference type="SUPFAM" id="SSF52200">
    <property type="entry name" value="Toll/Interleukin receptor TIR domain"/>
    <property type="match status" value="1"/>
</dbReference>
<name>A0ABY9DX79_VITVI</name>
<dbReference type="Proteomes" id="UP001227230">
    <property type="component" value="Chromosome 18"/>
</dbReference>
<dbReference type="SMART" id="SM00255">
    <property type="entry name" value="TIR"/>
    <property type="match status" value="1"/>
</dbReference>
<dbReference type="Gene3D" id="3.40.50.10140">
    <property type="entry name" value="Toll/interleukin-1 receptor homology (TIR) domain"/>
    <property type="match status" value="1"/>
</dbReference>
<keyword evidence="7" id="KW-1185">Reference proteome</keyword>
<evidence type="ECO:0000313" key="6">
    <source>
        <dbReference type="EMBL" id="WKA11250.1"/>
    </source>
</evidence>
<keyword evidence="2" id="KW-0378">Hydrolase</keyword>
<dbReference type="EC" id="3.2.2.6" evidence="1"/>
<accession>A0ABY9DX79</accession>
<proteinExistence type="predicted"/>
<evidence type="ECO:0000313" key="7">
    <source>
        <dbReference type="Proteomes" id="UP001227230"/>
    </source>
</evidence>
<organism evidence="6 7">
    <name type="scientific">Vitis vinifera</name>
    <name type="common">Grape</name>
    <dbReference type="NCBI Taxonomy" id="29760"/>
    <lineage>
        <taxon>Eukaryota</taxon>
        <taxon>Viridiplantae</taxon>
        <taxon>Streptophyta</taxon>
        <taxon>Embryophyta</taxon>
        <taxon>Tracheophyta</taxon>
        <taxon>Spermatophyta</taxon>
        <taxon>Magnoliopsida</taxon>
        <taxon>eudicotyledons</taxon>
        <taxon>Gunneridae</taxon>
        <taxon>Pentapetalae</taxon>
        <taxon>rosids</taxon>
        <taxon>Vitales</taxon>
        <taxon>Vitaceae</taxon>
        <taxon>Viteae</taxon>
        <taxon>Vitis</taxon>
    </lineage>
</organism>
<evidence type="ECO:0000256" key="2">
    <source>
        <dbReference type="ARBA" id="ARBA00022801"/>
    </source>
</evidence>
<evidence type="ECO:0000256" key="1">
    <source>
        <dbReference type="ARBA" id="ARBA00011982"/>
    </source>
</evidence>
<dbReference type="PANTHER" id="PTHR32009:SF39">
    <property type="entry name" value="TIR DOMAIN-CONTAINING PROTEIN"/>
    <property type="match status" value="1"/>
</dbReference>
<dbReference type="Pfam" id="PF01582">
    <property type="entry name" value="TIR"/>
    <property type="match status" value="1"/>
</dbReference>
<comment type="catalytic activity">
    <reaction evidence="4">
        <text>NAD(+) + H2O = ADP-D-ribose + nicotinamide + H(+)</text>
        <dbReference type="Rhea" id="RHEA:16301"/>
        <dbReference type="ChEBI" id="CHEBI:15377"/>
        <dbReference type="ChEBI" id="CHEBI:15378"/>
        <dbReference type="ChEBI" id="CHEBI:17154"/>
        <dbReference type="ChEBI" id="CHEBI:57540"/>
        <dbReference type="ChEBI" id="CHEBI:57967"/>
        <dbReference type="EC" id="3.2.2.6"/>
    </reaction>
    <physiologicalReaction direction="left-to-right" evidence="4">
        <dbReference type="Rhea" id="RHEA:16302"/>
    </physiologicalReaction>
</comment>
<gene>
    <name evidence="6" type="ORF">VitviT2T_028772</name>
</gene>
<dbReference type="PANTHER" id="PTHR32009">
    <property type="entry name" value="TMV RESISTANCE PROTEIN N-LIKE"/>
    <property type="match status" value="1"/>
</dbReference>
<sequence>MAYTSAQKAFCSSSTSVCPWRYDVFLSFRRKDTGFNFTDHLYTTLVHKGIKTFRDDTLKRGEEIAPEILKAIEESRFSIVVFSENYANSGWCLNEHVKIMECRKEMEQPVVPIFYHGDPSDVRKQMGSFGEAFSRYEKDSKENVQSWR</sequence>
<evidence type="ECO:0000259" key="5">
    <source>
        <dbReference type="PROSITE" id="PS50104"/>
    </source>
</evidence>
<evidence type="ECO:0000256" key="3">
    <source>
        <dbReference type="ARBA" id="ARBA00023027"/>
    </source>
</evidence>
<dbReference type="InterPro" id="IPR035897">
    <property type="entry name" value="Toll_tir_struct_dom_sf"/>
</dbReference>
<dbReference type="EMBL" id="CP126665">
    <property type="protein sequence ID" value="WKA11250.1"/>
    <property type="molecule type" value="Genomic_DNA"/>
</dbReference>